<organism evidence="3 4">
    <name type="scientific">Mycoplasmopsis alligatoris A21JP2</name>
    <dbReference type="NCBI Taxonomy" id="747682"/>
    <lineage>
        <taxon>Bacteria</taxon>
        <taxon>Bacillati</taxon>
        <taxon>Mycoplasmatota</taxon>
        <taxon>Mycoplasmoidales</taxon>
        <taxon>Metamycoplasmataceae</taxon>
        <taxon>Mycoplasmopsis</taxon>
    </lineage>
</organism>
<evidence type="ECO:0000259" key="2">
    <source>
        <dbReference type="Pfam" id="PF22124"/>
    </source>
</evidence>
<dbReference type="EMBL" id="ADNC01000017">
    <property type="protein sequence ID" value="EFF41495.1"/>
    <property type="molecule type" value="Genomic_DNA"/>
</dbReference>
<dbReference type="PANTHER" id="PTHR31084:SF19">
    <property type="entry name" value="GLYCOSYL HYDROLASE FAMILY 95 N-TERMINAL DOMAIN-CONTAINING PROTEIN"/>
    <property type="match status" value="1"/>
</dbReference>
<dbReference type="AlphaFoldDB" id="D4XVY2"/>
<evidence type="ECO:0000313" key="3">
    <source>
        <dbReference type="EMBL" id="EFF41495.1"/>
    </source>
</evidence>
<reference evidence="3 4" key="1">
    <citation type="submission" date="2010-03" db="EMBL/GenBank/DDBJ databases">
        <authorList>
            <person name="Glass J.I."/>
            <person name="Benders G.A."/>
            <person name="Durkin A.S."/>
            <person name="Farmerie W.G."/>
            <person name="Hlavinka K."/>
            <person name="Hostetler J."/>
            <person name="Jackson J."/>
            <person name="May M.A."/>
            <person name="Miller R.H."/>
            <person name="Paralanov V."/>
            <person name="Radune D."/>
            <person name="Szczypinski B."/>
            <person name="Brown D.R."/>
        </authorList>
    </citation>
    <scope>NUCLEOTIDE SEQUENCE [LARGE SCALE GENOMIC DNA]</scope>
    <source>
        <strain evidence="3 4">A21JP2</strain>
    </source>
</reference>
<dbReference type="Pfam" id="PF22124">
    <property type="entry name" value="Glyco_hydro_95_cat"/>
    <property type="match status" value="1"/>
</dbReference>
<dbReference type="PANTHER" id="PTHR31084">
    <property type="entry name" value="ALPHA-L-FUCOSIDASE 2"/>
    <property type="match status" value="1"/>
</dbReference>
<evidence type="ECO:0000259" key="1">
    <source>
        <dbReference type="Pfam" id="PF21307"/>
    </source>
</evidence>
<dbReference type="RefSeq" id="WP_005683538.1">
    <property type="nucleotide sequence ID" value="NZ_ADNC01000017.1"/>
</dbReference>
<dbReference type="InterPro" id="IPR049053">
    <property type="entry name" value="AFCA-like_C"/>
</dbReference>
<dbReference type="GO" id="GO:0004560">
    <property type="term" value="F:alpha-L-fucosidase activity"/>
    <property type="evidence" value="ECO:0007669"/>
    <property type="project" value="TreeGrafter"/>
</dbReference>
<feature type="domain" description="Alpha fucosidase A-like C-terminal" evidence="1">
    <location>
        <begin position="164"/>
        <end position="243"/>
    </location>
</feature>
<sequence length="533" mass="61563">HSLVWQLYEDTINAANELGLDQDIVSKWQKNQKDLKGPIEIGSLGNIKEWYEVDELNKSHHEFNHRHISHMLGVFPGDLISPDTPELFKAARVSMEKRTSESTGWGMGQRINTWARLRDGNKAHQLIANLFRFGILPNLWDTHPPFQIDGNFGMTSGVIQMLMQSNLGYISLLPALPNAWPAGKIDGLKARGNFEISMSWKNKKIDTLSIKSYKGEDLILELNSKYETIEIVDSNKNKVDVPVTAKFEGKSSNNKQKLFSFDENDSKLLGSDETKFQFLNKYYRFSHEGWNVVELVQNPSTKTWRLYMGKIEENKSTTIVQMNLTWEGNQLMAQKDWTGTKSNVKLDDLEKYKNNLSNVLDGGTKTPDKETSINSLKVTKLILKEKEIQTTAKFEEPKADQSNTFIPLFTLKEEEISSKMNFQDKFLYLLKNYEFKHDGYDVVSLIQNNRKWRLYLAKSNIDTKKVDVVQLNLTFDTDSNVLKAKKDWTETYNLKPSEELIKNKYDFFKKLTGNSRVTNKIDINHLKIYKLEI</sequence>
<dbReference type="GO" id="GO:0005975">
    <property type="term" value="P:carbohydrate metabolic process"/>
    <property type="evidence" value="ECO:0007669"/>
    <property type="project" value="InterPro"/>
</dbReference>
<proteinExistence type="predicted"/>
<dbReference type="STRING" id="747682.MALL_0761"/>
<dbReference type="Gene3D" id="1.50.10.10">
    <property type="match status" value="1"/>
</dbReference>
<accession>D4XVY2</accession>
<comment type="caution">
    <text evidence="3">The sequence shown here is derived from an EMBL/GenBank/DDBJ whole genome shotgun (WGS) entry which is preliminary data.</text>
</comment>
<dbReference type="Pfam" id="PF21307">
    <property type="entry name" value="Glyco_hydro_95_C"/>
    <property type="match status" value="1"/>
</dbReference>
<evidence type="ECO:0000313" key="4">
    <source>
        <dbReference type="Proteomes" id="UP000004757"/>
    </source>
</evidence>
<gene>
    <name evidence="3" type="ORF">MALL_0761</name>
</gene>
<feature type="non-terminal residue" evidence="3">
    <location>
        <position position="1"/>
    </location>
</feature>
<dbReference type="InterPro" id="IPR054363">
    <property type="entry name" value="GH95_cat"/>
</dbReference>
<dbReference type="eggNOG" id="COG1554">
    <property type="taxonomic scope" value="Bacteria"/>
</dbReference>
<name>D4XVY2_9BACT</name>
<dbReference type="InterPro" id="IPR012341">
    <property type="entry name" value="6hp_glycosidase-like_sf"/>
</dbReference>
<keyword evidence="4" id="KW-1185">Reference proteome</keyword>
<dbReference type="SUPFAM" id="SSF48208">
    <property type="entry name" value="Six-hairpin glycosidases"/>
    <property type="match status" value="1"/>
</dbReference>
<protein>
    <submittedName>
        <fullName evidence="3">Conserved domain protein</fullName>
    </submittedName>
</protein>
<dbReference type="InterPro" id="IPR008928">
    <property type="entry name" value="6-hairpin_glycosidase_sf"/>
</dbReference>
<feature type="domain" description="Glycosyl hydrolase family 95 catalytic" evidence="2">
    <location>
        <begin position="2"/>
        <end position="162"/>
    </location>
</feature>
<dbReference type="Proteomes" id="UP000004757">
    <property type="component" value="Unassembled WGS sequence"/>
</dbReference>